<reference evidence="1 2" key="1">
    <citation type="submission" date="2014-04" db="EMBL/GenBank/DDBJ databases">
        <authorList>
            <consortium name="DOE Joint Genome Institute"/>
            <person name="Kuo A."/>
            <person name="Kohler A."/>
            <person name="Nagy L.G."/>
            <person name="Floudas D."/>
            <person name="Copeland A."/>
            <person name="Barry K.W."/>
            <person name="Cichocki N."/>
            <person name="Veneault-Fourrey C."/>
            <person name="LaButti K."/>
            <person name="Lindquist E.A."/>
            <person name="Lipzen A."/>
            <person name="Lundell T."/>
            <person name="Morin E."/>
            <person name="Murat C."/>
            <person name="Sun H."/>
            <person name="Tunlid A."/>
            <person name="Henrissat B."/>
            <person name="Grigoriev I.V."/>
            <person name="Hibbett D.S."/>
            <person name="Martin F."/>
            <person name="Nordberg H.P."/>
            <person name="Cantor M.N."/>
            <person name="Hua S.X."/>
        </authorList>
    </citation>
    <scope>NUCLEOTIDE SEQUENCE [LARGE SCALE GENOMIC DNA]</scope>
    <source>
        <strain evidence="1 2">LaAM-08-1</strain>
    </source>
</reference>
<reference evidence="2" key="2">
    <citation type="submission" date="2015-01" db="EMBL/GenBank/DDBJ databases">
        <title>Evolutionary Origins and Diversification of the Mycorrhizal Mutualists.</title>
        <authorList>
            <consortium name="DOE Joint Genome Institute"/>
            <consortium name="Mycorrhizal Genomics Consortium"/>
            <person name="Kohler A."/>
            <person name="Kuo A."/>
            <person name="Nagy L.G."/>
            <person name="Floudas D."/>
            <person name="Copeland A."/>
            <person name="Barry K.W."/>
            <person name="Cichocki N."/>
            <person name="Veneault-Fourrey C."/>
            <person name="LaButti K."/>
            <person name="Lindquist E.A."/>
            <person name="Lipzen A."/>
            <person name="Lundell T."/>
            <person name="Morin E."/>
            <person name="Murat C."/>
            <person name="Riley R."/>
            <person name="Ohm R."/>
            <person name="Sun H."/>
            <person name="Tunlid A."/>
            <person name="Henrissat B."/>
            <person name="Grigoriev I.V."/>
            <person name="Hibbett D.S."/>
            <person name="Martin F."/>
        </authorList>
    </citation>
    <scope>NUCLEOTIDE SEQUENCE [LARGE SCALE GENOMIC DNA]</scope>
    <source>
        <strain evidence="2">LaAM-08-1</strain>
    </source>
</reference>
<sequence length="67" mass="7072">MVDSAQDRLNTAQQLQLGNVTGYPGVFQSNPCLYPSKPVPASMSAGFRGVMPPKTTNEPCKSSASVN</sequence>
<keyword evidence="2" id="KW-1185">Reference proteome</keyword>
<accession>A0A0C9WLD2</accession>
<dbReference type="Proteomes" id="UP000054477">
    <property type="component" value="Unassembled WGS sequence"/>
</dbReference>
<dbReference type="HOGENOM" id="CLU_2812810_0_0_1"/>
<name>A0A0C9WLD2_9AGAR</name>
<gene>
    <name evidence="1" type="ORF">K443DRAFT_15438</name>
</gene>
<dbReference type="AlphaFoldDB" id="A0A0C9WLD2"/>
<proteinExistence type="predicted"/>
<dbReference type="OrthoDB" id="3096936at2759"/>
<protein>
    <submittedName>
        <fullName evidence="1">Uncharacterized protein</fullName>
    </submittedName>
</protein>
<organism evidence="1 2">
    <name type="scientific">Laccaria amethystina LaAM-08-1</name>
    <dbReference type="NCBI Taxonomy" id="1095629"/>
    <lineage>
        <taxon>Eukaryota</taxon>
        <taxon>Fungi</taxon>
        <taxon>Dikarya</taxon>
        <taxon>Basidiomycota</taxon>
        <taxon>Agaricomycotina</taxon>
        <taxon>Agaricomycetes</taxon>
        <taxon>Agaricomycetidae</taxon>
        <taxon>Agaricales</taxon>
        <taxon>Agaricineae</taxon>
        <taxon>Hydnangiaceae</taxon>
        <taxon>Laccaria</taxon>
    </lineage>
</organism>
<evidence type="ECO:0000313" key="2">
    <source>
        <dbReference type="Proteomes" id="UP000054477"/>
    </source>
</evidence>
<evidence type="ECO:0000313" key="1">
    <source>
        <dbReference type="EMBL" id="KIJ90190.1"/>
    </source>
</evidence>
<dbReference type="EMBL" id="KN839256">
    <property type="protein sequence ID" value="KIJ90190.1"/>
    <property type="molecule type" value="Genomic_DNA"/>
</dbReference>